<dbReference type="EMBL" id="CANL01000025">
    <property type="protein sequence ID" value="CCM63917.1"/>
    <property type="molecule type" value="Genomic_DNA"/>
</dbReference>
<name>R4Z5R0_9ACTN</name>
<dbReference type="PANTHER" id="PTHR45024">
    <property type="entry name" value="DEHYDROGENASES, SHORT CHAIN"/>
    <property type="match status" value="1"/>
</dbReference>
<dbReference type="OrthoDB" id="9808187at2"/>
<comment type="caution">
    <text evidence="4">The sequence shown here is derived from an EMBL/GenBank/DDBJ whole genome shotgun (WGS) entry which is preliminary data.</text>
</comment>
<dbReference type="PRINTS" id="PR00081">
    <property type="entry name" value="GDHRDH"/>
</dbReference>
<dbReference type="HOGENOM" id="CLU_010194_1_3_11"/>
<dbReference type="PRINTS" id="PR00080">
    <property type="entry name" value="SDRFAMILY"/>
</dbReference>
<reference evidence="4 5" key="1">
    <citation type="journal article" date="2013" name="ISME J.">
        <title>Metabolic model for the filamentous 'Candidatus Microthrix parvicella' based on genomic and metagenomic analyses.</title>
        <authorList>
            <person name="Jon McIlroy S."/>
            <person name="Kristiansen R."/>
            <person name="Albertsen M."/>
            <person name="Michael Karst S."/>
            <person name="Rossetti S."/>
            <person name="Lund Nielsen J."/>
            <person name="Tandoi V."/>
            <person name="James Seviour R."/>
            <person name="Nielsen P.H."/>
        </authorList>
    </citation>
    <scope>NUCLEOTIDE SEQUENCE [LARGE SCALE GENOMIC DNA]</scope>
    <source>
        <strain evidence="4 5">RN1</strain>
    </source>
</reference>
<gene>
    <name evidence="4" type="ORF">BN381_310013</name>
</gene>
<dbReference type="GO" id="GO:0016491">
    <property type="term" value="F:oxidoreductase activity"/>
    <property type="evidence" value="ECO:0007669"/>
    <property type="project" value="UniProtKB-KW"/>
</dbReference>
<sequence length="305" mass="31565">MSRLLEGKVAVVTGAGQGIGRGHALELAKHGAKVLVNDLGSSVHGEGTGRAADDTVALIVERGGEAAANYANVADYAAAGEMVAQAVDTFGQLDILVNNAGIVRDSAIWNMDEADFDSVIAVHLKGAWAPSKHAAVHWRERNKANGAPVGGRIINTTSGAGLVGNFGQTNYATAKAGIAGMTQTLSLELAKMGVTVNCVGPAAATRITATMPGAPAVIEANDVDEGEWNPMDPSVSSPLVVWLASDEAAHVNGQVIRAVAENIIWMKGWADGPTLNNKGRRWDASKLGAQLGIDIFGTRAPGLRY</sequence>
<dbReference type="SUPFAM" id="SSF51735">
    <property type="entry name" value="NAD(P)-binding Rossmann-fold domains"/>
    <property type="match status" value="1"/>
</dbReference>
<organism evidence="4 5">
    <name type="scientific">Candidatus Neomicrothrix parvicella RN1</name>
    <dbReference type="NCBI Taxonomy" id="1229780"/>
    <lineage>
        <taxon>Bacteria</taxon>
        <taxon>Bacillati</taxon>
        <taxon>Actinomycetota</taxon>
        <taxon>Acidimicrobiia</taxon>
        <taxon>Acidimicrobiales</taxon>
        <taxon>Microthrixaceae</taxon>
        <taxon>Candidatus Neomicrothrix</taxon>
    </lineage>
</organism>
<protein>
    <submittedName>
        <fullName evidence="4">Putative Short-chain dehydrogenase/reductase SDR</fullName>
    </submittedName>
</protein>
<dbReference type="AlphaFoldDB" id="R4Z5R0"/>
<evidence type="ECO:0000256" key="1">
    <source>
        <dbReference type="ARBA" id="ARBA00006484"/>
    </source>
</evidence>
<keyword evidence="2" id="KW-0560">Oxidoreductase</keyword>
<dbReference type="PANTHER" id="PTHR45024:SF2">
    <property type="entry name" value="SCP2 DOMAIN-CONTAINING PROTEIN"/>
    <property type="match status" value="1"/>
</dbReference>
<dbReference type="Gene3D" id="3.40.50.720">
    <property type="entry name" value="NAD(P)-binding Rossmann-like Domain"/>
    <property type="match status" value="1"/>
</dbReference>
<keyword evidence="5" id="KW-1185">Reference proteome</keyword>
<dbReference type="Proteomes" id="UP000018291">
    <property type="component" value="Unassembled WGS sequence"/>
</dbReference>
<dbReference type="eggNOG" id="COG1028">
    <property type="taxonomic scope" value="Bacteria"/>
</dbReference>
<dbReference type="InterPro" id="IPR036291">
    <property type="entry name" value="NAD(P)-bd_dom_sf"/>
</dbReference>
<dbReference type="RefSeq" id="WP_012227274.1">
    <property type="nucleotide sequence ID" value="NZ_HG422565.1"/>
</dbReference>
<comment type="similarity">
    <text evidence="1 3">Belongs to the short-chain dehydrogenases/reductases (SDR) family.</text>
</comment>
<proteinExistence type="inferred from homology"/>
<evidence type="ECO:0000313" key="5">
    <source>
        <dbReference type="Proteomes" id="UP000018291"/>
    </source>
</evidence>
<dbReference type="STRING" id="1229780.BN381_310013"/>
<evidence type="ECO:0000256" key="3">
    <source>
        <dbReference type="RuleBase" id="RU000363"/>
    </source>
</evidence>
<dbReference type="Pfam" id="PF00106">
    <property type="entry name" value="adh_short"/>
    <property type="match status" value="1"/>
</dbReference>
<dbReference type="InterPro" id="IPR020904">
    <property type="entry name" value="Sc_DH/Rdtase_CS"/>
</dbReference>
<dbReference type="FunFam" id="3.40.50.720:FF:000084">
    <property type="entry name" value="Short-chain dehydrogenase reductase"/>
    <property type="match status" value="1"/>
</dbReference>
<dbReference type="PROSITE" id="PS00061">
    <property type="entry name" value="ADH_SHORT"/>
    <property type="match status" value="1"/>
</dbReference>
<evidence type="ECO:0000313" key="4">
    <source>
        <dbReference type="EMBL" id="CCM63917.1"/>
    </source>
</evidence>
<accession>R4Z5R0</accession>
<dbReference type="InterPro" id="IPR051687">
    <property type="entry name" value="Peroxisomal_Beta-Oxidation"/>
</dbReference>
<dbReference type="InterPro" id="IPR002347">
    <property type="entry name" value="SDR_fam"/>
</dbReference>
<evidence type="ECO:0000256" key="2">
    <source>
        <dbReference type="ARBA" id="ARBA00023002"/>
    </source>
</evidence>